<name>A0A7T8EPE5_9CAUD</name>
<sequence>MQFISQGAVGLNDAYDKARSHMFLFSSDVTKPTASTSLKDLMDKIDRARSYSHSKDSNNNLLCTRAAGWKSNKYYHTIIGRLRYDWDKGVSGGDSSYLGTSGFTLSQIDVFKKFYSAGAPRISNIFSTDTGSVFDFKTAYETPNSPQLGTPVMLLPAFEGTLTTSAVFNTGSEAYTASTASSGNIGTIGNYENRTNTYFNNFFVNSQSASDFSRVYSSNTSTLTNAASGAEQSVVSAGGIAGPRVVFGLRWSSAGTRYFSGGGWVYNYTQTPLTSDFATSNDGSFYGKGTQADTANYAFSWALMPVTRPDNIVVLQLMSFGTDLTQTGTVGPTQIPQVQSSIPQYVPVNPIVSV</sequence>
<reference evidence="1 2" key="1">
    <citation type="submission" date="2020-12" db="EMBL/GenBank/DDBJ databases">
        <title>Complete genome sequence of Erwinia phage pEa_SNUABM_5.</title>
        <authorList>
            <person name="Kim S.G."/>
            <person name="Lee S.B."/>
            <person name="Kwon J."/>
            <person name="Park S.C."/>
        </authorList>
    </citation>
    <scope>NUCLEOTIDE SEQUENCE [LARGE SCALE GENOMIC DNA]</scope>
</reference>
<keyword evidence="2" id="KW-1185">Reference proteome</keyword>
<dbReference type="EMBL" id="MW366843">
    <property type="protein sequence ID" value="QQO90232.1"/>
    <property type="molecule type" value="Genomic_DNA"/>
</dbReference>
<gene>
    <name evidence="1" type="ORF">pEaSNUABM5_00090</name>
</gene>
<evidence type="ECO:0000313" key="1">
    <source>
        <dbReference type="EMBL" id="QQO90232.1"/>
    </source>
</evidence>
<accession>A0A7T8EPE5</accession>
<proteinExistence type="predicted"/>
<organism evidence="1 2">
    <name type="scientific">Erwinia phage pEa_SNUABM_5</name>
    <dbReference type="NCBI Taxonomy" id="2797313"/>
    <lineage>
        <taxon>Viruses</taxon>
        <taxon>Duplodnaviria</taxon>
        <taxon>Heunggongvirae</taxon>
        <taxon>Uroviricota</taxon>
        <taxon>Caudoviricetes</taxon>
        <taxon>Rivsvirus</taxon>
        <taxon>Rivsvirus SNUABM5</taxon>
    </lineage>
</organism>
<protein>
    <submittedName>
        <fullName evidence="1">Putative membrane protein</fullName>
    </submittedName>
</protein>
<evidence type="ECO:0000313" key="2">
    <source>
        <dbReference type="Proteomes" id="UP000596123"/>
    </source>
</evidence>
<dbReference type="Proteomes" id="UP000596123">
    <property type="component" value="Segment"/>
</dbReference>